<keyword evidence="1" id="KW-0472">Membrane</keyword>
<evidence type="ECO:0000313" key="3">
    <source>
        <dbReference type="Proteomes" id="UP000002487"/>
    </source>
</evidence>
<gene>
    <name evidence="2" type="ordered locus">MA_0052</name>
</gene>
<keyword evidence="3" id="KW-1185">Reference proteome</keyword>
<dbReference type="EMBL" id="AE010299">
    <property type="protein sequence ID" value="AAM03506.1"/>
    <property type="molecule type" value="Genomic_DNA"/>
</dbReference>
<evidence type="ECO:0000313" key="2">
    <source>
        <dbReference type="EMBL" id="AAM03506.1"/>
    </source>
</evidence>
<dbReference type="EnsemblBacteria" id="AAM03506">
    <property type="protein sequence ID" value="AAM03506"/>
    <property type="gene ID" value="MA_0052"/>
</dbReference>
<keyword evidence="1" id="KW-0812">Transmembrane</keyword>
<protein>
    <submittedName>
        <fullName evidence="2">Uncharacterized protein</fullName>
    </submittedName>
</protein>
<dbReference type="HOGENOM" id="CLU_2313756_0_0_2"/>
<reference evidence="2 3" key="1">
    <citation type="journal article" date="2002" name="Genome Res.">
        <title>The genome of Methanosarcina acetivorans reveals extensive metabolic and physiological diversity.</title>
        <authorList>
            <person name="Galagan J.E."/>
            <person name="Nusbaum C."/>
            <person name="Roy A."/>
            <person name="Endrizzi M.G."/>
            <person name="Macdonald P."/>
            <person name="FitzHugh W."/>
            <person name="Calvo S."/>
            <person name="Engels R."/>
            <person name="Smirnov S."/>
            <person name="Atnoor D."/>
            <person name="Brown A."/>
            <person name="Allen N."/>
            <person name="Naylor J."/>
            <person name="Stange-Thomann N."/>
            <person name="DeArellano K."/>
            <person name="Johnson R."/>
            <person name="Linton L."/>
            <person name="McEwan P."/>
            <person name="McKernan K."/>
            <person name="Talamas J."/>
            <person name="Tirrell A."/>
            <person name="Ye W."/>
            <person name="Zimmer A."/>
            <person name="Barber R.D."/>
            <person name="Cann I."/>
            <person name="Graham D.E."/>
            <person name="Grahame D.A."/>
            <person name="Guss A."/>
            <person name="Hedderich R."/>
            <person name="Ingram-Smith C."/>
            <person name="Kuettner C.H."/>
            <person name="Krzycki J.A."/>
            <person name="Leigh J.A."/>
            <person name="Li W."/>
            <person name="Liu J."/>
            <person name="Mukhopadhyay B."/>
            <person name="Reeve J.N."/>
            <person name="Smith K."/>
            <person name="Springer T.A."/>
            <person name="Umayam L.A."/>
            <person name="White O."/>
            <person name="White R.H."/>
            <person name="de Macario E.C."/>
            <person name="Ferry J.G."/>
            <person name="Jarrell K.F."/>
            <person name="Jing H."/>
            <person name="Macario A.J.L."/>
            <person name="Paulsen I."/>
            <person name="Pritchett M."/>
            <person name="Sowers K.R."/>
            <person name="Swanson R.V."/>
            <person name="Zinder S.H."/>
            <person name="Lander E."/>
            <person name="Metcalf W.W."/>
            <person name="Birren B."/>
        </authorList>
    </citation>
    <scope>NUCLEOTIDE SEQUENCE [LARGE SCALE GENOMIC DNA]</scope>
    <source>
        <strain evidence="3">ATCC 35395 / DSM 2834 / JCM 12185 / C2A</strain>
    </source>
</reference>
<dbReference type="Proteomes" id="UP000002487">
    <property type="component" value="Chromosome"/>
</dbReference>
<evidence type="ECO:0000256" key="1">
    <source>
        <dbReference type="SAM" id="Phobius"/>
    </source>
</evidence>
<proteinExistence type="predicted"/>
<dbReference type="AlphaFoldDB" id="Q8TUL4"/>
<organism evidence="2 3">
    <name type="scientific">Methanosarcina acetivorans (strain ATCC 35395 / DSM 2834 / JCM 12185 / C2A)</name>
    <dbReference type="NCBI Taxonomy" id="188937"/>
    <lineage>
        <taxon>Archaea</taxon>
        <taxon>Methanobacteriati</taxon>
        <taxon>Methanobacteriota</taxon>
        <taxon>Stenosarchaea group</taxon>
        <taxon>Methanomicrobia</taxon>
        <taxon>Methanosarcinales</taxon>
        <taxon>Methanosarcinaceae</taxon>
        <taxon>Methanosarcina</taxon>
    </lineage>
</organism>
<dbReference type="KEGG" id="mac:MA_0052"/>
<keyword evidence="1" id="KW-1133">Transmembrane helix</keyword>
<accession>Q8TUL4</accession>
<name>Q8TUL4_METAC</name>
<sequence length="99" mass="11510">MNSEDYFNNNRKGMKVKRLKVWDFSLELTFGRVLAFGKILVFSLILAFGKILDFVSGQVSGKFNFWNLQFLEPLLFGKALLSGSVFRKNLMKFTYFFGM</sequence>
<feature type="transmembrane region" description="Helical" evidence="1">
    <location>
        <begin position="21"/>
        <end position="48"/>
    </location>
</feature>
<dbReference type="InParanoid" id="Q8TUL4"/>